<protein>
    <submittedName>
        <fullName evidence="1">Uncharacterized protein</fullName>
    </submittedName>
</protein>
<accession>A0A0A9GJ88</accession>
<proteinExistence type="predicted"/>
<dbReference type="EMBL" id="GBRH01172731">
    <property type="protein sequence ID" value="JAE25165.1"/>
    <property type="molecule type" value="Transcribed_RNA"/>
</dbReference>
<name>A0A0A9GJ88_ARUDO</name>
<organism evidence="1">
    <name type="scientific">Arundo donax</name>
    <name type="common">Giant reed</name>
    <name type="synonym">Donax arundinaceus</name>
    <dbReference type="NCBI Taxonomy" id="35708"/>
    <lineage>
        <taxon>Eukaryota</taxon>
        <taxon>Viridiplantae</taxon>
        <taxon>Streptophyta</taxon>
        <taxon>Embryophyta</taxon>
        <taxon>Tracheophyta</taxon>
        <taxon>Spermatophyta</taxon>
        <taxon>Magnoliopsida</taxon>
        <taxon>Liliopsida</taxon>
        <taxon>Poales</taxon>
        <taxon>Poaceae</taxon>
        <taxon>PACMAD clade</taxon>
        <taxon>Arundinoideae</taxon>
        <taxon>Arundineae</taxon>
        <taxon>Arundo</taxon>
    </lineage>
</organism>
<sequence>MEKYLIHSMQIVVTAYISEILACHISILSLRFLRPLSSLLQLHIGASPQFSNMANSVVTHLTSIDFIVFLRGHICSLYVPNYVMGYLII</sequence>
<reference evidence="1" key="2">
    <citation type="journal article" date="2015" name="Data Brief">
        <title>Shoot transcriptome of the giant reed, Arundo donax.</title>
        <authorList>
            <person name="Barrero R.A."/>
            <person name="Guerrero F.D."/>
            <person name="Moolhuijzen P."/>
            <person name="Goolsby J.A."/>
            <person name="Tidwell J."/>
            <person name="Bellgard S.E."/>
            <person name="Bellgard M.I."/>
        </authorList>
    </citation>
    <scope>NUCLEOTIDE SEQUENCE</scope>
    <source>
        <tissue evidence="1">Shoot tissue taken approximately 20 cm above the soil surface</tissue>
    </source>
</reference>
<reference evidence="1" key="1">
    <citation type="submission" date="2014-09" db="EMBL/GenBank/DDBJ databases">
        <authorList>
            <person name="Magalhaes I.L.F."/>
            <person name="Oliveira U."/>
            <person name="Santos F.R."/>
            <person name="Vidigal T.H.D.A."/>
            <person name="Brescovit A.D."/>
            <person name="Santos A.J."/>
        </authorList>
    </citation>
    <scope>NUCLEOTIDE SEQUENCE</scope>
    <source>
        <tissue evidence="1">Shoot tissue taken approximately 20 cm above the soil surface</tissue>
    </source>
</reference>
<dbReference type="AlphaFoldDB" id="A0A0A9GJ88"/>
<evidence type="ECO:0000313" key="1">
    <source>
        <dbReference type="EMBL" id="JAE25165.1"/>
    </source>
</evidence>